<feature type="transmembrane region" description="Helical" evidence="2">
    <location>
        <begin position="6"/>
        <end position="28"/>
    </location>
</feature>
<evidence type="ECO:0000256" key="1">
    <source>
        <dbReference type="SAM" id="MobiDB-lite"/>
    </source>
</evidence>
<dbReference type="OrthoDB" id="9964877at2"/>
<name>A0A3D9UL67_9MICO</name>
<proteinExistence type="predicted"/>
<gene>
    <name evidence="3" type="ORF">DFJ65_0097</name>
</gene>
<protein>
    <submittedName>
        <fullName evidence="3">Uncharacterized protein</fullName>
    </submittedName>
</protein>
<feature type="compositionally biased region" description="Basic and acidic residues" evidence="1">
    <location>
        <begin position="98"/>
        <end position="115"/>
    </location>
</feature>
<comment type="caution">
    <text evidence="3">The sequence shown here is derived from an EMBL/GenBank/DDBJ whole genome shotgun (WGS) entry which is preliminary data.</text>
</comment>
<keyword evidence="4" id="KW-1185">Reference proteome</keyword>
<dbReference type="AlphaFoldDB" id="A0A3D9UL67"/>
<accession>A0A3D9UL67</accession>
<organism evidence="3 4">
    <name type="scientific">Calidifontibacter indicus</name>
    <dbReference type="NCBI Taxonomy" id="419650"/>
    <lineage>
        <taxon>Bacteria</taxon>
        <taxon>Bacillati</taxon>
        <taxon>Actinomycetota</taxon>
        <taxon>Actinomycetes</taxon>
        <taxon>Micrococcales</taxon>
        <taxon>Dermacoccaceae</taxon>
        <taxon>Calidifontibacter</taxon>
    </lineage>
</organism>
<dbReference type="Proteomes" id="UP000256253">
    <property type="component" value="Unassembled WGS sequence"/>
</dbReference>
<evidence type="ECO:0000313" key="4">
    <source>
        <dbReference type="Proteomes" id="UP000256253"/>
    </source>
</evidence>
<evidence type="ECO:0000313" key="3">
    <source>
        <dbReference type="EMBL" id="REF29163.1"/>
    </source>
</evidence>
<reference evidence="3 4" key="1">
    <citation type="submission" date="2018-08" db="EMBL/GenBank/DDBJ databases">
        <title>Sequencing the genomes of 1000 actinobacteria strains.</title>
        <authorList>
            <person name="Klenk H.-P."/>
        </authorList>
    </citation>
    <scope>NUCLEOTIDE SEQUENCE [LARGE SCALE GENOMIC DNA]</scope>
    <source>
        <strain evidence="3 4">DSM 22967</strain>
    </source>
</reference>
<sequence>MTALIIVLITLASLYVFGIVFVIVAGAMKLTDDSHLVREQGRRQIARAPLWPIEEYQRVKAERTESKRLAHIEQSEDILRKLDRVERLQQRNLETWRKAEESRKQLHERASHGDETPSSPES</sequence>
<feature type="region of interest" description="Disordered" evidence="1">
    <location>
        <begin position="98"/>
        <end position="122"/>
    </location>
</feature>
<evidence type="ECO:0000256" key="2">
    <source>
        <dbReference type="SAM" id="Phobius"/>
    </source>
</evidence>
<keyword evidence="2" id="KW-0472">Membrane</keyword>
<keyword evidence="2" id="KW-1133">Transmembrane helix</keyword>
<dbReference type="RefSeq" id="WP_115921310.1">
    <property type="nucleotide sequence ID" value="NZ_QTUA01000001.1"/>
</dbReference>
<dbReference type="EMBL" id="QTUA01000001">
    <property type="protein sequence ID" value="REF29163.1"/>
    <property type="molecule type" value="Genomic_DNA"/>
</dbReference>
<keyword evidence="2" id="KW-0812">Transmembrane</keyword>